<evidence type="ECO:0000256" key="1">
    <source>
        <dbReference type="SAM" id="Phobius"/>
    </source>
</evidence>
<dbReference type="AlphaFoldDB" id="A0AAI9U021"/>
<feature type="transmembrane region" description="Helical" evidence="1">
    <location>
        <begin position="41"/>
        <end position="66"/>
    </location>
</feature>
<dbReference type="Proteomes" id="UP001239795">
    <property type="component" value="Unassembled WGS sequence"/>
</dbReference>
<organism evidence="2 3">
    <name type="scientific">Colletotrichum melonis</name>
    <dbReference type="NCBI Taxonomy" id="1209925"/>
    <lineage>
        <taxon>Eukaryota</taxon>
        <taxon>Fungi</taxon>
        <taxon>Dikarya</taxon>
        <taxon>Ascomycota</taxon>
        <taxon>Pezizomycotina</taxon>
        <taxon>Sordariomycetes</taxon>
        <taxon>Hypocreomycetidae</taxon>
        <taxon>Glomerellales</taxon>
        <taxon>Glomerellaceae</taxon>
        <taxon>Colletotrichum</taxon>
        <taxon>Colletotrichum acutatum species complex</taxon>
    </lineage>
</organism>
<name>A0AAI9U021_9PEZI</name>
<accession>A0AAI9U021</accession>
<sequence length="177" mass="19225">MPVVRPIEDGRLLNAWVKRGPQSVIKTHQKLADETLNCPCILGTGAVVAGALNHAVILFLSALRLLSRLVGRLLMLGVRTEARASKGLELARSGSVHCCARHAPRRVSQRGKPEVSTNQRHIAHRCQVDARLIMPLDRASTADGREDVARRRGDQAGFRARGLIGPGRSAEVVHMTA</sequence>
<keyword evidence="1" id="KW-0812">Transmembrane</keyword>
<reference evidence="2 3" key="1">
    <citation type="submission" date="2016-10" db="EMBL/GenBank/DDBJ databases">
        <title>The genome sequence of Colletotrichum fioriniae PJ7.</title>
        <authorList>
            <person name="Baroncelli R."/>
        </authorList>
    </citation>
    <scope>NUCLEOTIDE SEQUENCE [LARGE SCALE GENOMIC DNA]</scope>
    <source>
        <strain evidence="2">Col 31</strain>
    </source>
</reference>
<gene>
    <name evidence="2" type="ORF">CMEL01_08471</name>
</gene>
<proteinExistence type="predicted"/>
<evidence type="ECO:0000313" key="3">
    <source>
        <dbReference type="Proteomes" id="UP001239795"/>
    </source>
</evidence>
<keyword evidence="1" id="KW-0472">Membrane</keyword>
<comment type="caution">
    <text evidence="2">The sequence shown here is derived from an EMBL/GenBank/DDBJ whole genome shotgun (WGS) entry which is preliminary data.</text>
</comment>
<dbReference type="EMBL" id="MLGG01000068">
    <property type="protein sequence ID" value="KAK1449156.1"/>
    <property type="molecule type" value="Genomic_DNA"/>
</dbReference>
<protein>
    <submittedName>
        <fullName evidence="2">Uncharacterized protein</fullName>
    </submittedName>
</protein>
<keyword evidence="3" id="KW-1185">Reference proteome</keyword>
<evidence type="ECO:0000313" key="2">
    <source>
        <dbReference type="EMBL" id="KAK1449156.1"/>
    </source>
</evidence>
<keyword evidence="1" id="KW-1133">Transmembrane helix</keyword>